<protein>
    <submittedName>
        <fullName evidence="1">Uncharacterized protein</fullName>
    </submittedName>
</protein>
<proteinExistence type="predicted"/>
<accession>A0A0R1XCM6</accession>
<evidence type="ECO:0000313" key="1">
    <source>
        <dbReference type="EMBL" id="KRM27848.1"/>
    </source>
</evidence>
<evidence type="ECO:0000313" key="2">
    <source>
        <dbReference type="Proteomes" id="UP000050949"/>
    </source>
</evidence>
<dbReference type="Proteomes" id="UP000050949">
    <property type="component" value="Unassembled WGS sequence"/>
</dbReference>
<organism evidence="1 2">
    <name type="scientific">Schleiferilactobacillus harbinensis DSM 16991</name>
    <dbReference type="NCBI Taxonomy" id="1122147"/>
    <lineage>
        <taxon>Bacteria</taxon>
        <taxon>Bacillati</taxon>
        <taxon>Bacillota</taxon>
        <taxon>Bacilli</taxon>
        <taxon>Lactobacillales</taxon>
        <taxon>Lactobacillaceae</taxon>
        <taxon>Schleiferilactobacillus</taxon>
    </lineage>
</organism>
<reference evidence="1 2" key="1">
    <citation type="journal article" date="2015" name="Genome Announc.">
        <title>Expanding the biotechnology potential of lactobacilli through comparative genomics of 213 strains and associated genera.</title>
        <authorList>
            <person name="Sun Z."/>
            <person name="Harris H.M."/>
            <person name="McCann A."/>
            <person name="Guo C."/>
            <person name="Argimon S."/>
            <person name="Zhang W."/>
            <person name="Yang X."/>
            <person name="Jeffery I.B."/>
            <person name="Cooney J.C."/>
            <person name="Kagawa T.F."/>
            <person name="Liu W."/>
            <person name="Song Y."/>
            <person name="Salvetti E."/>
            <person name="Wrobel A."/>
            <person name="Rasinkangas P."/>
            <person name="Parkhill J."/>
            <person name="Rea M.C."/>
            <person name="O'Sullivan O."/>
            <person name="Ritari J."/>
            <person name="Douillard F.P."/>
            <person name="Paul Ross R."/>
            <person name="Yang R."/>
            <person name="Briner A.E."/>
            <person name="Felis G.E."/>
            <person name="de Vos W.M."/>
            <person name="Barrangou R."/>
            <person name="Klaenhammer T.R."/>
            <person name="Caufield P.W."/>
            <person name="Cui Y."/>
            <person name="Zhang H."/>
            <person name="O'Toole P.W."/>
        </authorList>
    </citation>
    <scope>NUCLEOTIDE SEQUENCE [LARGE SCALE GENOMIC DNA]</scope>
    <source>
        <strain evidence="1 2">DSM 16991</strain>
    </source>
</reference>
<sequence length="57" mass="6257">MMTLSLSRKDDSMTTTLTITGRDIHTDQGDANTFKGFGYLNCNNSSRLLLDLQMAAA</sequence>
<dbReference type="EMBL" id="AZFW01000040">
    <property type="protein sequence ID" value="KRM27848.1"/>
    <property type="molecule type" value="Genomic_DNA"/>
</dbReference>
<comment type="caution">
    <text evidence="1">The sequence shown here is derived from an EMBL/GenBank/DDBJ whole genome shotgun (WGS) entry which is preliminary data.</text>
</comment>
<dbReference type="PATRIC" id="fig|1122147.4.peg.2390"/>
<dbReference type="AlphaFoldDB" id="A0A0R1XCM6"/>
<name>A0A0R1XCM6_9LACO</name>
<gene>
    <name evidence="1" type="ORF">FC91_GL002311</name>
</gene>